<dbReference type="HOGENOM" id="CLU_015740_4_1_0"/>
<dbReference type="PANTHER" id="PTHR11985:SF35">
    <property type="entry name" value="ANAEROBIC GLYCEROL-3-PHOSPHATE DEHYDROGENASE SUBUNIT A"/>
    <property type="match status" value="1"/>
</dbReference>
<dbReference type="EC" id="1.1.5.3" evidence="9"/>
<organism evidence="9 10">
    <name type="scientific">Phycisphaera mikurensis (strain NBRC 102666 / KCTC 22515 / FYK2301M01)</name>
    <dbReference type="NCBI Taxonomy" id="1142394"/>
    <lineage>
        <taxon>Bacteria</taxon>
        <taxon>Pseudomonadati</taxon>
        <taxon>Planctomycetota</taxon>
        <taxon>Phycisphaerae</taxon>
        <taxon>Phycisphaerales</taxon>
        <taxon>Phycisphaeraceae</taxon>
        <taxon>Phycisphaera</taxon>
    </lineage>
</organism>
<dbReference type="PROSITE" id="PS00978">
    <property type="entry name" value="FAD_G3PDH_2"/>
    <property type="match status" value="1"/>
</dbReference>
<proteinExistence type="inferred from homology"/>
<dbReference type="KEGG" id="phm:PSMK_23350"/>
<dbReference type="EMBL" id="AP012338">
    <property type="protein sequence ID" value="BAM04494.1"/>
    <property type="molecule type" value="Genomic_DNA"/>
</dbReference>
<comment type="cofactor">
    <cofactor evidence="1">
        <name>FAD</name>
        <dbReference type="ChEBI" id="CHEBI:57692"/>
    </cofactor>
</comment>
<dbReference type="GO" id="GO:0046168">
    <property type="term" value="P:glycerol-3-phosphate catabolic process"/>
    <property type="evidence" value="ECO:0007669"/>
    <property type="project" value="TreeGrafter"/>
</dbReference>
<evidence type="ECO:0000256" key="6">
    <source>
        <dbReference type="ARBA" id="ARBA00023002"/>
    </source>
</evidence>
<dbReference type="InterPro" id="IPR036188">
    <property type="entry name" value="FAD/NAD-bd_sf"/>
</dbReference>
<dbReference type="Gene3D" id="1.10.8.870">
    <property type="entry name" value="Alpha-glycerophosphate oxidase, cap domain"/>
    <property type="match status" value="1"/>
</dbReference>
<dbReference type="GO" id="GO:0004368">
    <property type="term" value="F:glycerol-3-phosphate dehydrogenase (quinone) activity"/>
    <property type="evidence" value="ECO:0007669"/>
    <property type="project" value="UniProtKB-EC"/>
</dbReference>
<dbReference type="STRING" id="1142394.PSMK_23350"/>
<reference evidence="9 10" key="1">
    <citation type="submission" date="2012-02" db="EMBL/GenBank/DDBJ databases">
        <title>Complete genome sequence of Phycisphaera mikurensis NBRC 102666.</title>
        <authorList>
            <person name="Ankai A."/>
            <person name="Hosoyama A."/>
            <person name="Terui Y."/>
            <person name="Sekine M."/>
            <person name="Fukai R."/>
            <person name="Kato Y."/>
            <person name="Nakamura S."/>
            <person name="Yamada-Narita S."/>
            <person name="Kawakoshi A."/>
            <person name="Fukunaga Y."/>
            <person name="Yamazaki S."/>
            <person name="Fujita N."/>
        </authorList>
    </citation>
    <scope>NUCLEOTIDE SEQUENCE [LARGE SCALE GENOMIC DNA]</scope>
    <source>
        <strain evidence="10">NBRC 102666 / KCTC 22515 / FYK2301M01</strain>
    </source>
</reference>
<keyword evidence="6 9" id="KW-0560">Oxidoreductase</keyword>
<evidence type="ECO:0000256" key="4">
    <source>
        <dbReference type="ARBA" id="ARBA00022798"/>
    </source>
</evidence>
<dbReference type="RefSeq" id="WP_014437707.1">
    <property type="nucleotide sequence ID" value="NC_017080.1"/>
</dbReference>
<keyword evidence="10" id="KW-1185">Reference proteome</keyword>
<accession>I0IGV6</accession>
<evidence type="ECO:0000259" key="7">
    <source>
        <dbReference type="Pfam" id="PF01266"/>
    </source>
</evidence>
<feature type="domain" description="FAD dependent oxidoreductase" evidence="7">
    <location>
        <begin position="23"/>
        <end position="382"/>
    </location>
</feature>
<keyword evidence="3" id="KW-0285">Flavoprotein</keyword>
<sequence>MADAATTPRRRAWDALAAGSPFDVLVIGGGCSGLGVAVDAADRGLRVALVERDDFAAGSSSRSTKLVHGGVRYLQRGDVKLVREALHERGLLLRNAPHLCHRRRFVIPAWAWWERPWYGLGMKAYDALAGRLGLGPSRWLSREQALAALPNAKRDRLRGAITYEDGQFDDARLCVALARTAQERGAVLLNHAEVAALVHERGRVAGAEVQSGPLGHAVVRAEVVVNCTGPFSDGVLAMDRLGGGVPAGGLIAPSRGSHVVLDAAFLGGPDALMVPRTPDGRVLFAIPWHGRVVVGTTDEPLDHAPRDPRPSEQEVAFLLQTAAGVMEKAPGRADVRASFAGVRPLVRPAGAGTNTAKLSRDHTLRVSASGLITLAGGKWTTYRRMAEDAVDRVVELGGFHAPPCGTRRLPLHGAPAAREVAEPAGAFEPRDLFGSLAPALDELCRERPGWNQPLHPSLPHRVGEVAWAARHEMAETLEDALARRLRVTLLDVEAARASAAPAAAAMAAELGWDDAQQAAAEARFLATLPPAGAGPPAAVG</sequence>
<evidence type="ECO:0000313" key="10">
    <source>
        <dbReference type="Proteomes" id="UP000007881"/>
    </source>
</evidence>
<dbReference type="PRINTS" id="PR01001">
    <property type="entry name" value="FADG3PDH"/>
</dbReference>
<dbReference type="PANTHER" id="PTHR11985">
    <property type="entry name" value="GLYCEROL-3-PHOSPHATE DEHYDROGENASE"/>
    <property type="match status" value="1"/>
</dbReference>
<dbReference type="SUPFAM" id="SSF51905">
    <property type="entry name" value="FAD/NAD(P)-binding domain"/>
    <property type="match status" value="1"/>
</dbReference>
<dbReference type="GO" id="GO:0006071">
    <property type="term" value="P:glycerol metabolic process"/>
    <property type="evidence" value="ECO:0007669"/>
    <property type="project" value="UniProtKB-KW"/>
</dbReference>
<dbReference type="Pfam" id="PF01266">
    <property type="entry name" value="DAO"/>
    <property type="match status" value="1"/>
</dbReference>
<evidence type="ECO:0000259" key="8">
    <source>
        <dbReference type="Pfam" id="PF16901"/>
    </source>
</evidence>
<dbReference type="Proteomes" id="UP000007881">
    <property type="component" value="Chromosome"/>
</dbReference>
<protein>
    <submittedName>
        <fullName evidence="9">Glycerol-3-phosphate dehydrogenase</fullName>
        <ecNumber evidence="9">1.1.5.3</ecNumber>
    </submittedName>
</protein>
<dbReference type="AlphaFoldDB" id="I0IGV6"/>
<evidence type="ECO:0000313" key="9">
    <source>
        <dbReference type="EMBL" id="BAM04494.1"/>
    </source>
</evidence>
<dbReference type="InterPro" id="IPR006076">
    <property type="entry name" value="FAD-dep_OxRdtase"/>
</dbReference>
<dbReference type="InterPro" id="IPR038299">
    <property type="entry name" value="DAO_C_sf"/>
</dbReference>
<keyword evidence="4" id="KW-0319">Glycerol metabolism</keyword>
<keyword evidence="5" id="KW-0274">FAD</keyword>
<dbReference type="Gene3D" id="3.50.50.60">
    <property type="entry name" value="FAD/NAD(P)-binding domain"/>
    <property type="match status" value="1"/>
</dbReference>
<dbReference type="Pfam" id="PF16901">
    <property type="entry name" value="DAO_C"/>
    <property type="match status" value="1"/>
</dbReference>
<evidence type="ECO:0000256" key="5">
    <source>
        <dbReference type="ARBA" id="ARBA00022827"/>
    </source>
</evidence>
<dbReference type="eggNOG" id="COG0578">
    <property type="taxonomic scope" value="Bacteria"/>
</dbReference>
<name>I0IGV6_PHYMF</name>
<comment type="similarity">
    <text evidence="2">Belongs to the FAD-dependent glycerol-3-phosphate dehydrogenase family.</text>
</comment>
<feature type="domain" description="Alpha-glycerophosphate oxidase C-terminal" evidence="8">
    <location>
        <begin position="404"/>
        <end position="516"/>
    </location>
</feature>
<dbReference type="InterPro" id="IPR031656">
    <property type="entry name" value="DAO_C"/>
</dbReference>
<evidence type="ECO:0000256" key="1">
    <source>
        <dbReference type="ARBA" id="ARBA00001974"/>
    </source>
</evidence>
<dbReference type="InterPro" id="IPR000447">
    <property type="entry name" value="G3P_DH_FAD-dep"/>
</dbReference>
<gene>
    <name evidence="9" type="primary">glpD</name>
    <name evidence="9" type="ordered locus">PSMK_23350</name>
</gene>
<evidence type="ECO:0000256" key="3">
    <source>
        <dbReference type="ARBA" id="ARBA00022630"/>
    </source>
</evidence>
<dbReference type="Gene3D" id="3.30.9.10">
    <property type="entry name" value="D-Amino Acid Oxidase, subunit A, domain 2"/>
    <property type="match status" value="1"/>
</dbReference>
<evidence type="ECO:0000256" key="2">
    <source>
        <dbReference type="ARBA" id="ARBA00007330"/>
    </source>
</evidence>